<dbReference type="Gene3D" id="3.30.700.20">
    <property type="entry name" value="Hypothetical protein ph0010, domain 1"/>
    <property type="match status" value="1"/>
</dbReference>
<dbReference type="Pfam" id="PF01871">
    <property type="entry name" value="AMMECR1"/>
    <property type="match status" value="1"/>
</dbReference>
<dbReference type="InterPro" id="IPR023473">
    <property type="entry name" value="AMMECR1"/>
</dbReference>
<protein>
    <recommendedName>
        <fullName evidence="2">AMMECR1 domain-containing protein</fullName>
    </recommendedName>
</protein>
<dbReference type="Proteomes" id="UP001301350">
    <property type="component" value="Unassembled WGS sequence"/>
</dbReference>
<feature type="compositionally biased region" description="Basic and acidic residues" evidence="1">
    <location>
        <begin position="65"/>
        <end position="75"/>
    </location>
</feature>
<dbReference type="PANTHER" id="PTHR13016:SF0">
    <property type="entry name" value="AMME SYNDROME CANDIDATE GENE 1 PROTEIN"/>
    <property type="match status" value="1"/>
</dbReference>
<evidence type="ECO:0000256" key="1">
    <source>
        <dbReference type="SAM" id="MobiDB-lite"/>
    </source>
</evidence>
<keyword evidence="4" id="KW-1185">Reference proteome</keyword>
<feature type="compositionally biased region" description="Low complexity" evidence="1">
    <location>
        <begin position="110"/>
        <end position="120"/>
    </location>
</feature>
<reference evidence="3 4" key="1">
    <citation type="submission" date="2022-07" db="EMBL/GenBank/DDBJ databases">
        <title>Genome-wide signatures of adaptation to extreme environments.</title>
        <authorList>
            <person name="Cho C.H."/>
            <person name="Yoon H.S."/>
        </authorList>
    </citation>
    <scope>NUCLEOTIDE SEQUENCE [LARGE SCALE GENOMIC DNA]</scope>
    <source>
        <strain evidence="3 4">DBV 063 E5</strain>
    </source>
</reference>
<name>A0AAV9IPE8_CYACA</name>
<feature type="compositionally biased region" description="Basic and acidic residues" evidence="1">
    <location>
        <begin position="94"/>
        <end position="109"/>
    </location>
</feature>
<organism evidence="3 4">
    <name type="scientific">Cyanidium caldarium</name>
    <name type="common">Red alga</name>
    <dbReference type="NCBI Taxonomy" id="2771"/>
    <lineage>
        <taxon>Eukaryota</taxon>
        <taxon>Rhodophyta</taxon>
        <taxon>Bangiophyceae</taxon>
        <taxon>Cyanidiales</taxon>
        <taxon>Cyanidiaceae</taxon>
        <taxon>Cyanidium</taxon>
    </lineage>
</organism>
<feature type="region of interest" description="Disordered" evidence="1">
    <location>
        <begin position="1"/>
        <end position="121"/>
    </location>
</feature>
<evidence type="ECO:0000259" key="2">
    <source>
        <dbReference type="PROSITE" id="PS51112"/>
    </source>
</evidence>
<dbReference type="SUPFAM" id="SSF143447">
    <property type="entry name" value="AMMECR1-like"/>
    <property type="match status" value="1"/>
</dbReference>
<sequence>MWRKWMRRRADADAESVVQTATAVSEGGRAETGAYDGSLGGEEQWELDENESVVEDDVEDGSIEDEQRDRCKAEQRSQPQSSRERRRQRRRGSQRRDEQGVEVTDRDRALAAAPTATVAPGRDAVADTVMCAVAFATLERHLRGKPGELLPKSIESRLVPDSNEYGVFVTWRKRHARESLLSGTDVYHLRGCIGTLTPTGLHEALRSYALTSALHDRRFAPIALDELPQLSCGVSLLHDFVRRESVWDWEPGVHGLILEVGDDRHSVRPPGRIVPTAFNPHSNYSATYLPEVAIELGWSRSETIRSLVRKSGYGGHIPADDRDEWWASCVSLTTYTSTKAGLKYEEYRAMLVQSLN</sequence>
<dbReference type="PANTHER" id="PTHR13016">
    <property type="entry name" value="AMMECR1 HOMOLOG"/>
    <property type="match status" value="1"/>
</dbReference>
<evidence type="ECO:0000313" key="3">
    <source>
        <dbReference type="EMBL" id="KAK4534081.1"/>
    </source>
</evidence>
<proteinExistence type="predicted"/>
<dbReference type="AlphaFoldDB" id="A0AAV9IPE8"/>
<accession>A0AAV9IPE8</accession>
<dbReference type="InterPro" id="IPR036071">
    <property type="entry name" value="AMMECR1_dom_sf"/>
</dbReference>
<feature type="domain" description="AMMECR1" evidence="2">
    <location>
        <begin position="119"/>
        <end position="351"/>
    </location>
</feature>
<dbReference type="InterPro" id="IPR027485">
    <property type="entry name" value="AMMECR1_N"/>
</dbReference>
<dbReference type="PROSITE" id="PS51112">
    <property type="entry name" value="AMMECR1"/>
    <property type="match status" value="1"/>
</dbReference>
<dbReference type="EMBL" id="JANCYW010000001">
    <property type="protein sequence ID" value="KAK4534081.1"/>
    <property type="molecule type" value="Genomic_DNA"/>
</dbReference>
<comment type="caution">
    <text evidence="3">The sequence shown here is derived from an EMBL/GenBank/DDBJ whole genome shotgun (WGS) entry which is preliminary data.</text>
</comment>
<dbReference type="InterPro" id="IPR002733">
    <property type="entry name" value="AMMECR1_domain"/>
</dbReference>
<dbReference type="Gene3D" id="3.30.1490.150">
    <property type="entry name" value="Hypothetical protein ph0010, domain 2"/>
    <property type="match status" value="1"/>
</dbReference>
<gene>
    <name evidence="3" type="ORF">CDCA_CDCA01G0106</name>
</gene>
<feature type="compositionally biased region" description="Acidic residues" evidence="1">
    <location>
        <begin position="43"/>
        <end position="64"/>
    </location>
</feature>
<feature type="compositionally biased region" description="Basic residues" evidence="1">
    <location>
        <begin position="84"/>
        <end position="93"/>
    </location>
</feature>
<evidence type="ECO:0000313" key="4">
    <source>
        <dbReference type="Proteomes" id="UP001301350"/>
    </source>
</evidence>
<dbReference type="NCBIfam" id="TIGR00296">
    <property type="entry name" value="TIGR00296 family protein"/>
    <property type="match status" value="1"/>
</dbReference>